<proteinExistence type="predicted"/>
<dbReference type="RefSeq" id="WP_209697741.1">
    <property type="nucleotide sequence ID" value="NZ_BAAAVU010000015.1"/>
</dbReference>
<dbReference type="Pfam" id="PF07336">
    <property type="entry name" value="ABATE"/>
    <property type="match status" value="1"/>
</dbReference>
<dbReference type="PANTHER" id="PTHR35525">
    <property type="entry name" value="BLL6575 PROTEIN"/>
    <property type="match status" value="1"/>
</dbReference>
<dbReference type="PANTHER" id="PTHR35525:SF3">
    <property type="entry name" value="BLL6575 PROTEIN"/>
    <property type="match status" value="1"/>
</dbReference>
<keyword evidence="3" id="KW-1185">Reference proteome</keyword>
<dbReference type="Proteomes" id="UP000755585">
    <property type="component" value="Unassembled WGS sequence"/>
</dbReference>
<dbReference type="EMBL" id="JAGINT010000002">
    <property type="protein sequence ID" value="MBP2355015.1"/>
    <property type="molecule type" value="Genomic_DNA"/>
</dbReference>
<accession>A0ABS4UTP0</accession>
<reference evidence="2 3" key="1">
    <citation type="submission" date="2021-03" db="EMBL/GenBank/DDBJ databases">
        <title>Sequencing the genomes of 1000 actinobacteria strains.</title>
        <authorList>
            <person name="Klenk H.-P."/>
        </authorList>
    </citation>
    <scope>NUCLEOTIDE SEQUENCE [LARGE SCALE GENOMIC DNA]</scope>
    <source>
        <strain evidence="2 3">DSM 18824</strain>
    </source>
</reference>
<organism evidence="2 3">
    <name type="scientific">Kribbella aluminosa</name>
    <dbReference type="NCBI Taxonomy" id="416017"/>
    <lineage>
        <taxon>Bacteria</taxon>
        <taxon>Bacillati</taxon>
        <taxon>Actinomycetota</taxon>
        <taxon>Actinomycetes</taxon>
        <taxon>Propionibacteriales</taxon>
        <taxon>Kribbellaceae</taxon>
        <taxon>Kribbella</taxon>
    </lineage>
</organism>
<name>A0ABS4UTP0_9ACTN</name>
<dbReference type="InterPro" id="IPR010852">
    <property type="entry name" value="ABATE"/>
</dbReference>
<gene>
    <name evidence="2" type="ORF">JOF29_006125</name>
</gene>
<comment type="caution">
    <text evidence="2">The sequence shown here is derived from an EMBL/GenBank/DDBJ whole genome shotgun (WGS) entry which is preliminary data.</text>
</comment>
<dbReference type="SUPFAM" id="SSF160904">
    <property type="entry name" value="Jann2411-like"/>
    <property type="match status" value="1"/>
</dbReference>
<evidence type="ECO:0000313" key="2">
    <source>
        <dbReference type="EMBL" id="MBP2355015.1"/>
    </source>
</evidence>
<protein>
    <submittedName>
        <fullName evidence="2">RNA-binding Zn ribbon-like protein</fullName>
    </submittedName>
</protein>
<dbReference type="InterPro" id="IPR021005">
    <property type="entry name" value="Znf_CGNR"/>
</dbReference>
<dbReference type="InterPro" id="IPR023286">
    <property type="entry name" value="ABATE_dom_sf"/>
</dbReference>
<sequence length="184" mass="20381">MATKSDRLRVQQVIVDLANSMPHGDQPELIQDVTDLKGLMTTWIVTESAAPTKADVESLHKFRARLRAVFIAPDRQAKISIVNELLSGADIHPRLVEHDGLPLHVHYFQPYTSLADHLVADCAMVLCLMFEAGEADRLKECVAPDCGTVFIDRSKNRSRLYCDSQACGNRLHAAAYRARAATAN</sequence>
<dbReference type="Gene3D" id="1.10.3300.10">
    <property type="entry name" value="Jann2411-like domain"/>
    <property type="match status" value="1"/>
</dbReference>
<evidence type="ECO:0000259" key="1">
    <source>
        <dbReference type="Pfam" id="PF11706"/>
    </source>
</evidence>
<evidence type="ECO:0000313" key="3">
    <source>
        <dbReference type="Proteomes" id="UP000755585"/>
    </source>
</evidence>
<feature type="domain" description="Zinc finger CGNR" evidence="1">
    <location>
        <begin position="137"/>
        <end position="179"/>
    </location>
</feature>
<dbReference type="Pfam" id="PF11706">
    <property type="entry name" value="zf-CGNR"/>
    <property type="match status" value="1"/>
</dbReference>